<dbReference type="GO" id="GO:0046872">
    <property type="term" value="F:metal ion binding"/>
    <property type="evidence" value="ECO:0007669"/>
    <property type="project" value="UniProtKB-KW"/>
</dbReference>
<dbReference type="CDD" id="cd07409">
    <property type="entry name" value="MPP_CD73_N"/>
    <property type="match status" value="1"/>
</dbReference>
<dbReference type="Pfam" id="PF02872">
    <property type="entry name" value="5_nucleotid_C"/>
    <property type="match status" value="1"/>
</dbReference>
<dbReference type="Gene3D" id="3.90.780.10">
    <property type="entry name" value="5'-Nucleotidase, C-terminal domain"/>
    <property type="match status" value="1"/>
</dbReference>
<dbReference type="PRINTS" id="PR01607">
    <property type="entry name" value="APYRASEFAMLY"/>
</dbReference>
<comment type="caution">
    <text evidence="9">The sequence shown here is derived from an EMBL/GenBank/DDBJ whole genome shotgun (WGS) entry which is preliminary data.</text>
</comment>
<dbReference type="InterPro" id="IPR036907">
    <property type="entry name" value="5'-Nucleotdase_C_sf"/>
</dbReference>
<dbReference type="EMBL" id="JBJJXI010000181">
    <property type="protein sequence ID" value="KAL3383923.1"/>
    <property type="molecule type" value="Genomic_DNA"/>
</dbReference>
<evidence type="ECO:0000256" key="1">
    <source>
        <dbReference type="ARBA" id="ARBA00006654"/>
    </source>
</evidence>
<feature type="chain" id="PRO_5044534266" description="Apyrase" evidence="6">
    <location>
        <begin position="19"/>
        <end position="553"/>
    </location>
</feature>
<evidence type="ECO:0008006" key="11">
    <source>
        <dbReference type="Google" id="ProtNLM"/>
    </source>
</evidence>
<name>A0ABD2VTC7_9HYME</name>
<dbReference type="GO" id="GO:0016787">
    <property type="term" value="F:hydrolase activity"/>
    <property type="evidence" value="ECO:0007669"/>
    <property type="project" value="UniProtKB-KW"/>
</dbReference>
<keyword evidence="2" id="KW-0479">Metal-binding</keyword>
<dbReference type="FunFam" id="3.60.21.10:FF:000020">
    <property type="entry name" value="NT5E isoform 4"/>
    <property type="match status" value="1"/>
</dbReference>
<comment type="similarity">
    <text evidence="1 6">Belongs to the 5'-nucleotidase family.</text>
</comment>
<protein>
    <recommendedName>
        <fullName evidence="11">Apyrase</fullName>
    </recommendedName>
</protein>
<feature type="domain" description="Calcineurin-like phosphoesterase" evidence="7">
    <location>
        <begin position="36"/>
        <end position="245"/>
    </location>
</feature>
<accession>A0ABD2VTC7</accession>
<dbReference type="PANTHER" id="PTHR11575:SF32">
    <property type="entry name" value="APYRASE-LIKE PROTEIN"/>
    <property type="match status" value="1"/>
</dbReference>
<evidence type="ECO:0000259" key="8">
    <source>
        <dbReference type="Pfam" id="PF02872"/>
    </source>
</evidence>
<dbReference type="Gene3D" id="3.60.21.10">
    <property type="match status" value="1"/>
</dbReference>
<keyword evidence="10" id="KW-1185">Reference proteome</keyword>
<feature type="signal peptide" evidence="6">
    <location>
        <begin position="1"/>
        <end position="18"/>
    </location>
</feature>
<keyword evidence="3 6" id="KW-0732">Signal</keyword>
<dbReference type="SUPFAM" id="SSF55816">
    <property type="entry name" value="5'-nucleotidase (syn. UDP-sugar hydrolase), C-terminal domain"/>
    <property type="match status" value="1"/>
</dbReference>
<evidence type="ECO:0000256" key="4">
    <source>
        <dbReference type="ARBA" id="ARBA00022741"/>
    </source>
</evidence>
<dbReference type="Pfam" id="PF00149">
    <property type="entry name" value="Metallophos"/>
    <property type="match status" value="1"/>
</dbReference>
<evidence type="ECO:0000256" key="5">
    <source>
        <dbReference type="ARBA" id="ARBA00022801"/>
    </source>
</evidence>
<proteinExistence type="inferred from homology"/>
<sequence length="553" mass="62052">MFVKVLMLIALSICSCSAFTARQLVYPGQDELFQLTIAHMNDFHARFVQTGRCNVGDEDCYGGLARLMTAVKQIKLEQPNTIYLNAGDNYQGTLWYNLFKGNATVHFMNKFPHDAMAIGNHDFDDGVSGLVYFLERFNAPVVAANIDSSEEPSMQGLYRNSTIIERSGKKIGIIGVSHEETKTLSQSGKVKFLDAARSINLEAEKLKKQGIDIIIVLSHVGLETDRKLARNCPDVDVIVGGHSHTFLYTGKPPFNNDEPADDYPVVVQQQDSKRTVLIVQAGAYTKYLGNLTVWFDSKGEVADWEGAPIYLDSSIEQDEKMLKDLKPWAEIVEQHGNAVVGTSKTTLSKECLYVEDCAVANLVTDSFVHAFRKFSESPKHWTYAAIAFVNSGGVRNQLPAGNISYADAISILPFEDDLVVVELPGRKIRRIIEKGLIRNTVKGKTQVRLYSHLSGIRFRYDLIKPEKSCTTHILVQCQACDKPVYEPLDEDKIYRMILRKYLATHPLFAEEITVPLKSFNIRGVDALTDYMKSISPFSYKADQRVTLDLECYK</sequence>
<organism evidence="9 10">
    <name type="scientific">Trichogramma kaykai</name>
    <dbReference type="NCBI Taxonomy" id="54128"/>
    <lineage>
        <taxon>Eukaryota</taxon>
        <taxon>Metazoa</taxon>
        <taxon>Ecdysozoa</taxon>
        <taxon>Arthropoda</taxon>
        <taxon>Hexapoda</taxon>
        <taxon>Insecta</taxon>
        <taxon>Pterygota</taxon>
        <taxon>Neoptera</taxon>
        <taxon>Endopterygota</taxon>
        <taxon>Hymenoptera</taxon>
        <taxon>Apocrita</taxon>
        <taxon>Proctotrupomorpha</taxon>
        <taxon>Chalcidoidea</taxon>
        <taxon>Trichogrammatidae</taxon>
        <taxon>Trichogramma</taxon>
    </lineage>
</organism>
<evidence type="ECO:0000313" key="10">
    <source>
        <dbReference type="Proteomes" id="UP001627154"/>
    </source>
</evidence>
<evidence type="ECO:0000256" key="6">
    <source>
        <dbReference type="RuleBase" id="RU362119"/>
    </source>
</evidence>
<dbReference type="Proteomes" id="UP001627154">
    <property type="component" value="Unassembled WGS sequence"/>
</dbReference>
<evidence type="ECO:0000259" key="7">
    <source>
        <dbReference type="Pfam" id="PF00149"/>
    </source>
</evidence>
<dbReference type="GO" id="GO:0000166">
    <property type="term" value="F:nucleotide binding"/>
    <property type="evidence" value="ECO:0007669"/>
    <property type="project" value="UniProtKB-KW"/>
</dbReference>
<reference evidence="9 10" key="1">
    <citation type="journal article" date="2024" name="bioRxiv">
        <title>A reference genome for Trichogramma kaykai: A tiny desert-dwelling parasitoid wasp with competing sex-ratio distorters.</title>
        <authorList>
            <person name="Culotta J."/>
            <person name="Lindsey A.R."/>
        </authorList>
    </citation>
    <scope>NUCLEOTIDE SEQUENCE [LARGE SCALE GENOMIC DNA]</scope>
    <source>
        <strain evidence="9 10">KSX58</strain>
    </source>
</reference>
<dbReference type="InterPro" id="IPR029052">
    <property type="entry name" value="Metallo-depent_PP-like"/>
</dbReference>
<dbReference type="PROSITE" id="PS51257">
    <property type="entry name" value="PROKAR_LIPOPROTEIN"/>
    <property type="match status" value="1"/>
</dbReference>
<dbReference type="PANTHER" id="PTHR11575">
    <property type="entry name" value="5'-NUCLEOTIDASE-RELATED"/>
    <property type="match status" value="1"/>
</dbReference>
<feature type="domain" description="5'-Nucleotidase C-terminal" evidence="8">
    <location>
        <begin position="339"/>
        <end position="504"/>
    </location>
</feature>
<dbReference type="AlphaFoldDB" id="A0ABD2VTC7"/>
<keyword evidence="5 6" id="KW-0378">Hydrolase</keyword>
<dbReference type="InterPro" id="IPR004843">
    <property type="entry name" value="Calcineurin-like_PHP"/>
</dbReference>
<gene>
    <name evidence="9" type="ORF">TKK_020272</name>
</gene>
<dbReference type="SUPFAM" id="SSF56300">
    <property type="entry name" value="Metallo-dependent phosphatases"/>
    <property type="match status" value="1"/>
</dbReference>
<keyword evidence="4 6" id="KW-0547">Nucleotide-binding</keyword>
<evidence type="ECO:0000256" key="2">
    <source>
        <dbReference type="ARBA" id="ARBA00022723"/>
    </source>
</evidence>
<dbReference type="InterPro" id="IPR006179">
    <property type="entry name" value="5_nucleotidase/apyrase"/>
</dbReference>
<dbReference type="InterPro" id="IPR008334">
    <property type="entry name" value="5'-Nucleotdase_C"/>
</dbReference>
<evidence type="ECO:0000256" key="3">
    <source>
        <dbReference type="ARBA" id="ARBA00022729"/>
    </source>
</evidence>
<evidence type="ECO:0000313" key="9">
    <source>
        <dbReference type="EMBL" id="KAL3383923.1"/>
    </source>
</evidence>